<proteinExistence type="inferred from homology"/>
<dbReference type="PANTHER" id="PTHR47979">
    <property type="entry name" value="DRAB11-RELATED"/>
    <property type="match status" value="1"/>
</dbReference>
<dbReference type="SMART" id="SM00173">
    <property type="entry name" value="RAS"/>
    <property type="match status" value="1"/>
</dbReference>
<name>A0A6C0BZ05_9ZZZZ</name>
<dbReference type="EMBL" id="MN739284">
    <property type="protein sequence ID" value="QHS97051.1"/>
    <property type="molecule type" value="Genomic_DNA"/>
</dbReference>
<dbReference type="SMART" id="SM00176">
    <property type="entry name" value="RAN"/>
    <property type="match status" value="1"/>
</dbReference>
<accession>A0A6C0BZ05</accession>
<dbReference type="PROSITE" id="PS51419">
    <property type="entry name" value="RAB"/>
    <property type="match status" value="1"/>
</dbReference>
<dbReference type="FunFam" id="3.40.50.300:FF:001447">
    <property type="entry name" value="Ras-related protein Rab-1B"/>
    <property type="match status" value="1"/>
</dbReference>
<dbReference type="InterPro" id="IPR027417">
    <property type="entry name" value="P-loop_NTPase"/>
</dbReference>
<dbReference type="GO" id="GO:0003924">
    <property type="term" value="F:GTPase activity"/>
    <property type="evidence" value="ECO:0007669"/>
    <property type="project" value="InterPro"/>
</dbReference>
<dbReference type="InterPro" id="IPR001806">
    <property type="entry name" value="Small_GTPase"/>
</dbReference>
<organism evidence="2">
    <name type="scientific">viral metagenome</name>
    <dbReference type="NCBI Taxonomy" id="1070528"/>
    <lineage>
        <taxon>unclassified sequences</taxon>
        <taxon>metagenomes</taxon>
        <taxon>organismal metagenomes</taxon>
    </lineage>
</organism>
<dbReference type="NCBIfam" id="TIGR00231">
    <property type="entry name" value="small_GTP"/>
    <property type="match status" value="1"/>
</dbReference>
<dbReference type="GO" id="GO:0005525">
    <property type="term" value="F:GTP binding"/>
    <property type="evidence" value="ECO:0007669"/>
    <property type="project" value="InterPro"/>
</dbReference>
<dbReference type="CDD" id="cd00154">
    <property type="entry name" value="Rab"/>
    <property type="match status" value="1"/>
</dbReference>
<dbReference type="PRINTS" id="PR00449">
    <property type="entry name" value="RASTRNSFRMNG"/>
</dbReference>
<reference evidence="2" key="1">
    <citation type="journal article" date="2020" name="Nature">
        <title>Giant virus diversity and host interactions through global metagenomics.</title>
        <authorList>
            <person name="Schulz F."/>
            <person name="Roux S."/>
            <person name="Paez-Espino D."/>
            <person name="Jungbluth S."/>
            <person name="Walsh D.A."/>
            <person name="Denef V.J."/>
            <person name="McMahon K.D."/>
            <person name="Konstantinidis K.T."/>
            <person name="Eloe-Fadrosh E.A."/>
            <person name="Kyrpides N.C."/>
            <person name="Woyke T."/>
        </authorList>
    </citation>
    <scope>NUCLEOTIDE SEQUENCE</scope>
    <source>
        <strain evidence="2">GVMAG-M-3300020166-5</strain>
    </source>
</reference>
<dbReference type="Gene3D" id="3.40.50.300">
    <property type="entry name" value="P-loop containing nucleotide triphosphate hydrolases"/>
    <property type="match status" value="1"/>
</dbReference>
<evidence type="ECO:0000313" key="2">
    <source>
        <dbReference type="EMBL" id="QHS97051.1"/>
    </source>
</evidence>
<dbReference type="Pfam" id="PF00071">
    <property type="entry name" value="Ras"/>
    <property type="match status" value="1"/>
</dbReference>
<dbReference type="SUPFAM" id="SSF52540">
    <property type="entry name" value="P-loop containing nucleoside triphosphate hydrolases"/>
    <property type="match status" value="1"/>
</dbReference>
<dbReference type="SMART" id="SM00175">
    <property type="entry name" value="RAB"/>
    <property type="match status" value="1"/>
</dbReference>
<evidence type="ECO:0000256" key="1">
    <source>
        <dbReference type="ARBA" id="ARBA00006270"/>
    </source>
</evidence>
<sequence>MGKIIFLKYDNIMSHEYLYKVVLFGDSSTGKTNFLNKYILKEDYQYRRQTIGVDFNARLIASPTGKNIKVHFWDTSGDPRFRSITRSYYGGVAAAILMYDTSNPDSFANLPRWIDDFNLSNRHVKIPMIILGTRYKNDRVISYDTGKRFADKCKVFYDEIDLNENYPIDIAPFDILQPMWDEIWQKFVIEDNICVGVKKRDDLLMYKKPSAHTSQAPNNNIPISRIDKWKKEFRLHLGDIKEGCVIS</sequence>
<protein>
    <submittedName>
        <fullName evidence="2">Uncharacterized protein</fullName>
    </submittedName>
</protein>
<dbReference type="InterPro" id="IPR050209">
    <property type="entry name" value="Rab_GTPases_membrane_traffic"/>
</dbReference>
<dbReference type="AlphaFoldDB" id="A0A6C0BZ05"/>
<comment type="similarity">
    <text evidence="1">Belongs to the small GTPase superfamily. Rab family.</text>
</comment>
<dbReference type="InterPro" id="IPR005225">
    <property type="entry name" value="Small_GTP-bd"/>
</dbReference>